<comment type="caution">
    <text evidence="2">The sequence shown here is derived from an EMBL/GenBank/DDBJ whole genome shotgun (WGS) entry which is preliminary data.</text>
</comment>
<name>A0AAV5MQ40_9ROSI</name>
<gene>
    <name evidence="2" type="ORF">SLEP1_g57529</name>
</gene>
<reference evidence="2 3" key="1">
    <citation type="journal article" date="2021" name="Commun. Biol.">
        <title>The genome of Shorea leprosula (Dipterocarpaceae) highlights the ecological relevance of drought in aseasonal tropical rainforests.</title>
        <authorList>
            <person name="Ng K.K.S."/>
            <person name="Kobayashi M.J."/>
            <person name="Fawcett J.A."/>
            <person name="Hatakeyama M."/>
            <person name="Paape T."/>
            <person name="Ng C.H."/>
            <person name="Ang C.C."/>
            <person name="Tnah L.H."/>
            <person name="Lee C.T."/>
            <person name="Nishiyama T."/>
            <person name="Sese J."/>
            <person name="O'Brien M.J."/>
            <person name="Copetti D."/>
            <person name="Mohd Noor M.I."/>
            <person name="Ong R.C."/>
            <person name="Putra M."/>
            <person name="Sireger I.Z."/>
            <person name="Indrioko S."/>
            <person name="Kosugi Y."/>
            <person name="Izuno A."/>
            <person name="Isagi Y."/>
            <person name="Lee S.L."/>
            <person name="Shimizu K.K."/>
        </authorList>
    </citation>
    <scope>NUCLEOTIDE SEQUENCE [LARGE SCALE GENOMIC DNA]</scope>
    <source>
        <strain evidence="2">214</strain>
    </source>
</reference>
<feature type="compositionally biased region" description="Basic and acidic residues" evidence="1">
    <location>
        <begin position="1"/>
        <end position="25"/>
    </location>
</feature>
<evidence type="ECO:0000313" key="2">
    <source>
        <dbReference type="EMBL" id="GKV50846.1"/>
    </source>
</evidence>
<accession>A0AAV5MQ40</accession>
<dbReference type="AlphaFoldDB" id="A0AAV5MQ40"/>
<dbReference type="EMBL" id="BPVZ01000400">
    <property type="protein sequence ID" value="GKV50846.1"/>
    <property type="molecule type" value="Genomic_DNA"/>
</dbReference>
<proteinExistence type="predicted"/>
<organism evidence="2 3">
    <name type="scientific">Rubroshorea leprosula</name>
    <dbReference type="NCBI Taxonomy" id="152421"/>
    <lineage>
        <taxon>Eukaryota</taxon>
        <taxon>Viridiplantae</taxon>
        <taxon>Streptophyta</taxon>
        <taxon>Embryophyta</taxon>
        <taxon>Tracheophyta</taxon>
        <taxon>Spermatophyta</taxon>
        <taxon>Magnoliopsida</taxon>
        <taxon>eudicotyledons</taxon>
        <taxon>Gunneridae</taxon>
        <taxon>Pentapetalae</taxon>
        <taxon>rosids</taxon>
        <taxon>malvids</taxon>
        <taxon>Malvales</taxon>
        <taxon>Dipterocarpaceae</taxon>
        <taxon>Rubroshorea</taxon>
    </lineage>
</organism>
<evidence type="ECO:0000256" key="1">
    <source>
        <dbReference type="SAM" id="MobiDB-lite"/>
    </source>
</evidence>
<keyword evidence="3" id="KW-1185">Reference proteome</keyword>
<feature type="region of interest" description="Disordered" evidence="1">
    <location>
        <begin position="1"/>
        <end position="36"/>
    </location>
</feature>
<protein>
    <submittedName>
        <fullName evidence="2">Uncharacterized protein</fullName>
    </submittedName>
</protein>
<sequence length="88" mass="9300">MSMSRIRLDPSAKWENREHGRENDVGKNGGGSSPGARFLLQEIRGYGQGGTCSIEFFGGGSCPPLSYVGSVPGEENGIIQSYGGTLFS</sequence>
<evidence type="ECO:0000313" key="3">
    <source>
        <dbReference type="Proteomes" id="UP001054252"/>
    </source>
</evidence>
<dbReference type="Proteomes" id="UP001054252">
    <property type="component" value="Unassembled WGS sequence"/>
</dbReference>